<dbReference type="OrthoDB" id="3122749at2759"/>
<sequence length="113" mass="12594">MPELLISFNRGPRCWLYTVALGCFLIYDVISNELDAIAGIWAINILVAMVPSEDGCAAGKGNMASEGQDGKMESLLKKFWRVLLMMNLWRFESSQNIDGSIGICGLRMTVVWM</sequence>
<reference evidence="2" key="1">
    <citation type="journal article" date="2017" name="Nat. Ecol. Evol.">
        <title>Genome expansion and lineage-specific genetic innovations in the forest pathogenic fungi Armillaria.</title>
        <authorList>
            <person name="Sipos G."/>
            <person name="Prasanna A.N."/>
            <person name="Walter M.C."/>
            <person name="O'Connor E."/>
            <person name="Balint B."/>
            <person name="Krizsan K."/>
            <person name="Kiss B."/>
            <person name="Hess J."/>
            <person name="Varga T."/>
            <person name="Slot J."/>
            <person name="Riley R."/>
            <person name="Boka B."/>
            <person name="Rigling D."/>
            <person name="Barry K."/>
            <person name="Lee J."/>
            <person name="Mihaltcheva S."/>
            <person name="LaButti K."/>
            <person name="Lipzen A."/>
            <person name="Waldron R."/>
            <person name="Moloney N.M."/>
            <person name="Sperisen C."/>
            <person name="Kredics L."/>
            <person name="Vagvoelgyi C."/>
            <person name="Patrignani A."/>
            <person name="Fitzpatrick D."/>
            <person name="Nagy I."/>
            <person name="Doyle S."/>
            <person name="Anderson J.B."/>
            <person name="Grigoriev I.V."/>
            <person name="Gueldener U."/>
            <person name="Muensterkoetter M."/>
            <person name="Nagy L.G."/>
        </authorList>
    </citation>
    <scope>NUCLEOTIDE SEQUENCE [LARGE SCALE GENOMIC DNA]</scope>
    <source>
        <strain evidence="2">Ar21-2</strain>
    </source>
</reference>
<evidence type="ECO:0000313" key="1">
    <source>
        <dbReference type="EMBL" id="PBK86243.1"/>
    </source>
</evidence>
<dbReference type="Proteomes" id="UP000217790">
    <property type="component" value="Unassembled WGS sequence"/>
</dbReference>
<protein>
    <submittedName>
        <fullName evidence="1">Uncharacterized protein</fullName>
    </submittedName>
</protein>
<dbReference type="AlphaFoldDB" id="A0A2H3DDB6"/>
<evidence type="ECO:0000313" key="2">
    <source>
        <dbReference type="Proteomes" id="UP000217790"/>
    </source>
</evidence>
<keyword evidence="2" id="KW-1185">Reference proteome</keyword>
<proteinExistence type="predicted"/>
<name>A0A2H3DDB6_ARMGA</name>
<dbReference type="InParanoid" id="A0A2H3DDB6"/>
<dbReference type="EMBL" id="KZ293685">
    <property type="protein sequence ID" value="PBK86243.1"/>
    <property type="molecule type" value="Genomic_DNA"/>
</dbReference>
<accession>A0A2H3DDB6</accession>
<gene>
    <name evidence="1" type="ORF">ARMGADRAFT_1035697</name>
</gene>
<organism evidence="1 2">
    <name type="scientific">Armillaria gallica</name>
    <name type="common">Bulbous honey fungus</name>
    <name type="synonym">Armillaria bulbosa</name>
    <dbReference type="NCBI Taxonomy" id="47427"/>
    <lineage>
        <taxon>Eukaryota</taxon>
        <taxon>Fungi</taxon>
        <taxon>Dikarya</taxon>
        <taxon>Basidiomycota</taxon>
        <taxon>Agaricomycotina</taxon>
        <taxon>Agaricomycetes</taxon>
        <taxon>Agaricomycetidae</taxon>
        <taxon>Agaricales</taxon>
        <taxon>Marasmiineae</taxon>
        <taxon>Physalacriaceae</taxon>
        <taxon>Armillaria</taxon>
    </lineage>
</organism>